<feature type="transmembrane region" description="Helical" evidence="1">
    <location>
        <begin position="39"/>
        <end position="63"/>
    </location>
</feature>
<reference evidence="2" key="1">
    <citation type="journal article" date="2021" name="PeerJ">
        <title>Extensive microbial diversity within the chicken gut microbiome revealed by metagenomics and culture.</title>
        <authorList>
            <person name="Gilroy R."/>
            <person name="Ravi A."/>
            <person name="Getino M."/>
            <person name="Pursley I."/>
            <person name="Horton D.L."/>
            <person name="Alikhan N.F."/>
            <person name="Baker D."/>
            <person name="Gharbi K."/>
            <person name="Hall N."/>
            <person name="Watson M."/>
            <person name="Adriaenssens E.M."/>
            <person name="Foster-Nyarko E."/>
            <person name="Jarju S."/>
            <person name="Secka A."/>
            <person name="Antonio M."/>
            <person name="Oren A."/>
            <person name="Chaudhuri R.R."/>
            <person name="La Ragione R."/>
            <person name="Hildebrand F."/>
            <person name="Pallen M.J."/>
        </authorList>
    </citation>
    <scope>NUCLEOTIDE SEQUENCE</scope>
    <source>
        <strain evidence="2">ChiHecec2B26-7398</strain>
    </source>
</reference>
<dbReference type="Proteomes" id="UP000886751">
    <property type="component" value="Unassembled WGS sequence"/>
</dbReference>
<feature type="transmembrane region" description="Helical" evidence="1">
    <location>
        <begin position="69"/>
        <end position="95"/>
    </location>
</feature>
<evidence type="ECO:0000313" key="3">
    <source>
        <dbReference type="Proteomes" id="UP000886751"/>
    </source>
</evidence>
<organism evidence="2 3">
    <name type="scientific">Candidatus Gemmiger excrementipullorum</name>
    <dbReference type="NCBI Taxonomy" id="2838610"/>
    <lineage>
        <taxon>Bacteria</taxon>
        <taxon>Bacillati</taxon>
        <taxon>Bacillota</taxon>
        <taxon>Clostridia</taxon>
        <taxon>Eubacteriales</taxon>
        <taxon>Gemmiger</taxon>
    </lineage>
</organism>
<reference evidence="2" key="2">
    <citation type="submission" date="2021-04" db="EMBL/GenBank/DDBJ databases">
        <authorList>
            <person name="Gilroy R."/>
        </authorList>
    </citation>
    <scope>NUCLEOTIDE SEQUENCE</scope>
    <source>
        <strain evidence="2">ChiHecec2B26-7398</strain>
    </source>
</reference>
<dbReference type="EMBL" id="DXEI01000033">
    <property type="protein sequence ID" value="HIX94230.1"/>
    <property type="molecule type" value="Genomic_DNA"/>
</dbReference>
<dbReference type="AlphaFoldDB" id="A0A9D1Y2L1"/>
<name>A0A9D1Y2L1_9FIRM</name>
<evidence type="ECO:0008006" key="4">
    <source>
        <dbReference type="Google" id="ProtNLM"/>
    </source>
</evidence>
<protein>
    <recommendedName>
        <fullName evidence="4">DUF624 domain-containing protein</fullName>
    </recommendedName>
</protein>
<feature type="transmembrane region" description="Helical" evidence="1">
    <location>
        <begin position="190"/>
        <end position="211"/>
    </location>
</feature>
<sequence length="264" mass="29183">MAFNLFRPFGGGEPQRDARGRLTGIDRYQDVLGRNWKRFLLTGLCTLAGFAPFAAGVACAILSSSVLVLLPAGLLGGAIAGPFTAALYDTVLRALRDAPGSWRHNYARALRQNWRGALVPGALTGLFLAAGAFAGMMLFGWAAVWPSLGTICVYLFSWLLFFALQVLYWPQLVLFEQKNSVRLRNALLFTLKYSLPVLGAAGLQLAAWLLMVLFAPWTLLLLPVAAVWFIPYAALFVLYDDWEEAFHLEEQIAAQFPDQPVRRD</sequence>
<feature type="transmembrane region" description="Helical" evidence="1">
    <location>
        <begin position="217"/>
        <end position="239"/>
    </location>
</feature>
<feature type="transmembrane region" description="Helical" evidence="1">
    <location>
        <begin position="116"/>
        <end position="142"/>
    </location>
</feature>
<proteinExistence type="predicted"/>
<evidence type="ECO:0000256" key="1">
    <source>
        <dbReference type="SAM" id="Phobius"/>
    </source>
</evidence>
<comment type="caution">
    <text evidence="2">The sequence shown here is derived from an EMBL/GenBank/DDBJ whole genome shotgun (WGS) entry which is preliminary data.</text>
</comment>
<gene>
    <name evidence="2" type="ORF">H9846_02100</name>
</gene>
<feature type="transmembrane region" description="Helical" evidence="1">
    <location>
        <begin position="148"/>
        <end position="169"/>
    </location>
</feature>
<keyword evidence="1" id="KW-1133">Transmembrane helix</keyword>
<accession>A0A9D1Y2L1</accession>
<keyword evidence="1" id="KW-0812">Transmembrane</keyword>
<evidence type="ECO:0000313" key="2">
    <source>
        <dbReference type="EMBL" id="HIX94230.1"/>
    </source>
</evidence>
<keyword evidence="1" id="KW-0472">Membrane</keyword>